<gene>
    <name evidence="4" type="ORF">ZOSMA_58G00260</name>
</gene>
<dbReference type="STRING" id="29655.A0A0K9NUW5"/>
<reference evidence="5" key="1">
    <citation type="journal article" date="2016" name="Nature">
        <title>The genome of the seagrass Zostera marina reveals angiosperm adaptation to the sea.</title>
        <authorList>
            <person name="Olsen J.L."/>
            <person name="Rouze P."/>
            <person name="Verhelst B."/>
            <person name="Lin Y.-C."/>
            <person name="Bayer T."/>
            <person name="Collen J."/>
            <person name="Dattolo E."/>
            <person name="De Paoli E."/>
            <person name="Dittami S."/>
            <person name="Maumus F."/>
            <person name="Michel G."/>
            <person name="Kersting A."/>
            <person name="Lauritano C."/>
            <person name="Lohaus R."/>
            <person name="Toepel M."/>
            <person name="Tonon T."/>
            <person name="Vanneste K."/>
            <person name="Amirebrahimi M."/>
            <person name="Brakel J."/>
            <person name="Bostroem C."/>
            <person name="Chovatia M."/>
            <person name="Grimwood J."/>
            <person name="Jenkins J.W."/>
            <person name="Jueterbock A."/>
            <person name="Mraz A."/>
            <person name="Stam W.T."/>
            <person name="Tice H."/>
            <person name="Bornberg-Bauer E."/>
            <person name="Green P.J."/>
            <person name="Pearson G.A."/>
            <person name="Procaccini G."/>
            <person name="Duarte C.M."/>
            <person name="Schmutz J."/>
            <person name="Reusch T.B.H."/>
            <person name="Van de Peer Y."/>
        </authorList>
    </citation>
    <scope>NUCLEOTIDE SEQUENCE [LARGE SCALE GENOMIC DNA]</scope>
    <source>
        <strain evidence="5">cv. Finnish</strain>
    </source>
</reference>
<dbReference type="Pfam" id="PF00722">
    <property type="entry name" value="Glyco_hydro_16"/>
    <property type="match status" value="1"/>
</dbReference>
<dbReference type="InterPro" id="IPR000757">
    <property type="entry name" value="Beta-glucanase-like"/>
</dbReference>
<dbReference type="InterPro" id="IPR013320">
    <property type="entry name" value="ConA-like_dom_sf"/>
</dbReference>
<dbReference type="Proteomes" id="UP000036987">
    <property type="component" value="Unassembled WGS sequence"/>
</dbReference>
<comment type="caution">
    <text evidence="4">The sequence shown here is derived from an EMBL/GenBank/DDBJ whole genome shotgun (WGS) entry which is preliminary data.</text>
</comment>
<evidence type="ECO:0000313" key="4">
    <source>
        <dbReference type="EMBL" id="KMZ60571.1"/>
    </source>
</evidence>
<dbReference type="Gene3D" id="2.60.120.200">
    <property type="match status" value="1"/>
</dbReference>
<dbReference type="InterPro" id="IPR044791">
    <property type="entry name" value="Beta-glucanase/XTH"/>
</dbReference>
<evidence type="ECO:0000259" key="3">
    <source>
        <dbReference type="Pfam" id="PF00722"/>
    </source>
</evidence>
<dbReference type="PANTHER" id="PTHR31062">
    <property type="entry name" value="XYLOGLUCAN ENDOTRANSGLUCOSYLASE/HYDROLASE PROTEIN 8-RELATED"/>
    <property type="match status" value="1"/>
</dbReference>
<organism evidence="4 5">
    <name type="scientific">Zostera marina</name>
    <name type="common">Eelgrass</name>
    <dbReference type="NCBI Taxonomy" id="29655"/>
    <lineage>
        <taxon>Eukaryota</taxon>
        <taxon>Viridiplantae</taxon>
        <taxon>Streptophyta</taxon>
        <taxon>Embryophyta</taxon>
        <taxon>Tracheophyta</taxon>
        <taxon>Spermatophyta</taxon>
        <taxon>Magnoliopsida</taxon>
        <taxon>Liliopsida</taxon>
        <taxon>Zosteraceae</taxon>
        <taxon>Zostera</taxon>
    </lineage>
</organism>
<proteinExistence type="predicted"/>
<keyword evidence="1" id="KW-0378">Hydrolase</keyword>
<dbReference type="EMBL" id="LFYR01001606">
    <property type="protein sequence ID" value="KMZ60571.1"/>
    <property type="molecule type" value="Genomic_DNA"/>
</dbReference>
<evidence type="ECO:0000256" key="1">
    <source>
        <dbReference type="ARBA" id="ARBA00022801"/>
    </source>
</evidence>
<dbReference type="GO" id="GO:0005975">
    <property type="term" value="P:carbohydrate metabolic process"/>
    <property type="evidence" value="ECO:0007669"/>
    <property type="project" value="InterPro"/>
</dbReference>
<keyword evidence="5" id="KW-1185">Reference proteome</keyword>
<sequence>MDFHTYILWNPKHSIFSIHGVPIRDFNNNQEKGLPFPTNQAMRLYSNLWNARELGNKRWTCQNRLDESPI</sequence>
<protein>
    <recommendedName>
        <fullName evidence="3">GH16 domain-containing protein</fullName>
    </recommendedName>
</protein>
<dbReference type="SUPFAM" id="SSF49899">
    <property type="entry name" value="Concanavalin A-like lectins/glucanases"/>
    <property type="match status" value="1"/>
</dbReference>
<name>A0A0K9NUW5_ZOSMR</name>
<keyword evidence="2" id="KW-0326">Glycosidase</keyword>
<evidence type="ECO:0000313" key="5">
    <source>
        <dbReference type="Proteomes" id="UP000036987"/>
    </source>
</evidence>
<dbReference type="OrthoDB" id="4781at2759"/>
<dbReference type="AlphaFoldDB" id="A0A0K9NUW5"/>
<dbReference type="GO" id="GO:0004553">
    <property type="term" value="F:hydrolase activity, hydrolyzing O-glycosyl compounds"/>
    <property type="evidence" value="ECO:0007669"/>
    <property type="project" value="InterPro"/>
</dbReference>
<evidence type="ECO:0000256" key="2">
    <source>
        <dbReference type="ARBA" id="ARBA00023295"/>
    </source>
</evidence>
<accession>A0A0K9NUW5</accession>
<feature type="domain" description="GH16" evidence="3">
    <location>
        <begin position="2"/>
        <end position="56"/>
    </location>
</feature>